<accession>A0A645C665</accession>
<gene>
    <name evidence="1" type="ORF">SDC9_120252</name>
</gene>
<dbReference type="EMBL" id="VSSQ01025255">
    <property type="protein sequence ID" value="MPM73276.1"/>
    <property type="molecule type" value="Genomic_DNA"/>
</dbReference>
<reference evidence="1" key="1">
    <citation type="submission" date="2019-08" db="EMBL/GenBank/DDBJ databases">
        <authorList>
            <person name="Kucharzyk K."/>
            <person name="Murdoch R.W."/>
            <person name="Higgins S."/>
            <person name="Loffler F."/>
        </authorList>
    </citation>
    <scope>NUCLEOTIDE SEQUENCE</scope>
</reference>
<evidence type="ECO:0000313" key="1">
    <source>
        <dbReference type="EMBL" id="MPM73276.1"/>
    </source>
</evidence>
<comment type="caution">
    <text evidence="1">The sequence shown here is derived from an EMBL/GenBank/DDBJ whole genome shotgun (WGS) entry which is preliminary data.</text>
</comment>
<dbReference type="AlphaFoldDB" id="A0A645C665"/>
<protein>
    <submittedName>
        <fullName evidence="1">Uncharacterized protein</fullName>
    </submittedName>
</protein>
<name>A0A645C665_9ZZZZ</name>
<sequence length="98" mass="11419">MEHDQFLRQSADSCRAYRSDRQPARFPVFPLKNSSTQSFGDLLSAQTNTEDRLAMADECADKLALLFQPRQFIQNAHGTAQYHQEIRFLRFRQSLPQK</sequence>
<proteinExistence type="predicted"/>
<organism evidence="1">
    <name type="scientific">bioreactor metagenome</name>
    <dbReference type="NCBI Taxonomy" id="1076179"/>
    <lineage>
        <taxon>unclassified sequences</taxon>
        <taxon>metagenomes</taxon>
        <taxon>ecological metagenomes</taxon>
    </lineage>
</organism>